<gene>
    <name evidence="1" type="primary">MPP10</name>
    <name evidence="1" type="ORF">N8T08_000251</name>
</gene>
<dbReference type="EMBL" id="JAOPJF010000001">
    <property type="protein sequence ID" value="KAK1150349.1"/>
    <property type="molecule type" value="Genomic_DNA"/>
</dbReference>
<dbReference type="Proteomes" id="UP001177260">
    <property type="component" value="Unassembled WGS sequence"/>
</dbReference>
<reference evidence="1 2" key="1">
    <citation type="journal article" date="2023" name="ACS Omega">
        <title>Identification of the Neoaspergillic Acid Biosynthesis Gene Cluster by Establishing an In Vitro CRISPR-Ribonucleoprotein Genetic System in Aspergillus melleus.</title>
        <authorList>
            <person name="Yuan B."/>
            <person name="Grau M.F."/>
            <person name="Murata R.M."/>
            <person name="Torok T."/>
            <person name="Venkateswaran K."/>
            <person name="Stajich J.E."/>
            <person name="Wang C.C.C."/>
        </authorList>
    </citation>
    <scope>NUCLEOTIDE SEQUENCE [LARGE SCALE GENOMIC DNA]</scope>
    <source>
        <strain evidence="1 2">IMV 1140</strain>
    </source>
</reference>
<comment type="caution">
    <text evidence="1">The sequence shown here is derived from an EMBL/GenBank/DDBJ whole genome shotgun (WGS) entry which is preliminary data.</text>
</comment>
<accession>A0ACC3BII0</accession>
<protein>
    <submittedName>
        <fullName evidence="1">U3 snoRNP protein</fullName>
    </submittedName>
</protein>
<name>A0ACC3BII0_9EURO</name>
<proteinExistence type="predicted"/>
<keyword evidence="2" id="KW-1185">Reference proteome</keyword>
<evidence type="ECO:0000313" key="1">
    <source>
        <dbReference type="EMBL" id="KAK1150349.1"/>
    </source>
</evidence>
<evidence type="ECO:0000313" key="2">
    <source>
        <dbReference type="Proteomes" id="UP001177260"/>
    </source>
</evidence>
<organism evidence="1 2">
    <name type="scientific">Aspergillus melleus</name>
    <dbReference type="NCBI Taxonomy" id="138277"/>
    <lineage>
        <taxon>Eukaryota</taxon>
        <taxon>Fungi</taxon>
        <taxon>Dikarya</taxon>
        <taxon>Ascomycota</taxon>
        <taxon>Pezizomycotina</taxon>
        <taxon>Eurotiomycetes</taxon>
        <taxon>Eurotiomycetidae</taxon>
        <taxon>Eurotiales</taxon>
        <taxon>Aspergillaceae</taxon>
        <taxon>Aspergillus</taxon>
        <taxon>Aspergillus subgen. Circumdati</taxon>
    </lineage>
</organism>
<sequence length="709" mass="78269">MSHSKHFLDHVPDALGSGDRNFVTNTALSAPWTFLHPTNKLHAQSVALSKYMIDALASSVCASQGARLQNNRKRKRPGSQESDNYVLQLKQLYVDGFSSEQIWEQALRVLHSSSQEIEHDYTRNVSLHHAQIAATRPDNVELESDERSIGGSNTPLGDDTDQSSDGSEEAGTEFAVESDASSHSGSEPRGFDDRSDDGSAEDSGDISHDNHGQDTYMQDPFNLNDGFFSIDDFNKQSEVFEKQDARGGPDDDDAESDEEDINWHSNPLASTSSVANSKHHPRDLGSDEESDEEGPTFDNMGVDHGLSSEDGSDAGDSHDNGWINTSDIKYSDFFAPPPRKATGKVSRPLPKTQPRETIVDSDIDRAMADARRDLFDDESSADEMDASDNVSSGPQGQRSTHEKRRAQIADEIRRLEAANVAKKEWMLGGEARAVERPVNSLIEEDMEFERVGKPVPIVTAEVSEDIEELVKRRILAREFDEIIRRHPGVSDARDARRGRFELDDAKPQQGLAELYETDHLRATDPNYVDPKDQKLVREHTEITNLWKEIGSQLDTLSNWHYKPKAPQPSINVVTDVATITMEDARPTASSTVNDTVTLAPQEIYNPGDNGNAAGERVLKNGVSVSKDEMTREEKARLRRQNKKQKKKSGNDPSRQTSGKAAERQQVVSDLRKGGVKVIGKQGEVTDIQGNSVSETSAGGRGKGADMLKL</sequence>